<feature type="compositionally biased region" description="Basic and acidic residues" evidence="14">
    <location>
        <begin position="498"/>
        <end position="508"/>
    </location>
</feature>
<feature type="region of interest" description="Disordered" evidence="14">
    <location>
        <begin position="552"/>
        <end position="572"/>
    </location>
</feature>
<reference evidence="17" key="1">
    <citation type="journal article" date="2023" name="Mol. Phylogenet. Evol.">
        <title>Genome-scale phylogeny and comparative genomics of the fungal order Sordariales.</title>
        <authorList>
            <person name="Hensen N."/>
            <person name="Bonometti L."/>
            <person name="Westerberg I."/>
            <person name="Brannstrom I.O."/>
            <person name="Guillou S."/>
            <person name="Cros-Aarteil S."/>
            <person name="Calhoun S."/>
            <person name="Haridas S."/>
            <person name="Kuo A."/>
            <person name="Mondo S."/>
            <person name="Pangilinan J."/>
            <person name="Riley R."/>
            <person name="LaButti K."/>
            <person name="Andreopoulos B."/>
            <person name="Lipzen A."/>
            <person name="Chen C."/>
            <person name="Yan M."/>
            <person name="Daum C."/>
            <person name="Ng V."/>
            <person name="Clum A."/>
            <person name="Steindorff A."/>
            <person name="Ohm R.A."/>
            <person name="Martin F."/>
            <person name="Silar P."/>
            <person name="Natvig D.O."/>
            <person name="Lalanne C."/>
            <person name="Gautier V."/>
            <person name="Ament-Velasquez S.L."/>
            <person name="Kruys A."/>
            <person name="Hutchinson M.I."/>
            <person name="Powell A.J."/>
            <person name="Barry K."/>
            <person name="Miller A.N."/>
            <person name="Grigoriev I.V."/>
            <person name="Debuchy R."/>
            <person name="Gladieux P."/>
            <person name="Hiltunen Thoren M."/>
            <person name="Johannesson H."/>
        </authorList>
    </citation>
    <scope>NUCLEOTIDE SEQUENCE</scope>
    <source>
        <strain evidence="17">CBS 123565</strain>
    </source>
</reference>
<dbReference type="GO" id="GO:0016020">
    <property type="term" value="C:membrane"/>
    <property type="evidence" value="ECO:0007669"/>
    <property type="project" value="UniProtKB-SubCell"/>
</dbReference>
<dbReference type="Pfam" id="PF00320">
    <property type="entry name" value="GATA"/>
    <property type="match status" value="2"/>
</dbReference>
<evidence type="ECO:0000313" key="18">
    <source>
        <dbReference type="Proteomes" id="UP001304895"/>
    </source>
</evidence>
<dbReference type="InterPro" id="IPR039355">
    <property type="entry name" value="Transcription_factor_GATA"/>
</dbReference>
<keyword evidence="6 13" id="KW-0863">Zinc-finger</keyword>
<dbReference type="GO" id="GO:0045944">
    <property type="term" value="P:positive regulation of transcription by RNA polymerase II"/>
    <property type="evidence" value="ECO:0007669"/>
    <property type="project" value="TreeGrafter"/>
</dbReference>
<feature type="region of interest" description="Disordered" evidence="14">
    <location>
        <begin position="40"/>
        <end position="80"/>
    </location>
</feature>
<keyword evidence="11" id="KW-0804">Transcription</keyword>
<evidence type="ECO:0000256" key="2">
    <source>
        <dbReference type="ARBA" id="ARBA00004141"/>
    </source>
</evidence>
<dbReference type="PANTHER" id="PTHR10071">
    <property type="entry name" value="TRANSCRIPTION FACTOR GATA FAMILY MEMBER"/>
    <property type="match status" value="1"/>
</dbReference>
<dbReference type="EMBL" id="MU853409">
    <property type="protein sequence ID" value="KAK4134118.1"/>
    <property type="molecule type" value="Genomic_DNA"/>
</dbReference>
<proteinExistence type="predicted"/>
<evidence type="ECO:0000256" key="4">
    <source>
        <dbReference type="ARBA" id="ARBA00022723"/>
    </source>
</evidence>
<feature type="domain" description="GATA-type" evidence="16">
    <location>
        <begin position="84"/>
        <end position="141"/>
    </location>
</feature>
<keyword evidence="12" id="KW-0539">Nucleus</keyword>
<dbReference type="GO" id="GO:0000122">
    <property type="term" value="P:negative regulation of transcription by RNA polymerase II"/>
    <property type="evidence" value="ECO:0007669"/>
    <property type="project" value="TreeGrafter"/>
</dbReference>
<dbReference type="AlphaFoldDB" id="A0AAN6UJF8"/>
<dbReference type="SUPFAM" id="SSF57716">
    <property type="entry name" value="Glucocorticoid receptor-like (DNA-binding domain)"/>
    <property type="match status" value="2"/>
</dbReference>
<feature type="compositionally biased region" description="Polar residues" evidence="14">
    <location>
        <begin position="48"/>
        <end position="80"/>
    </location>
</feature>
<feature type="domain" description="GATA-type" evidence="16">
    <location>
        <begin position="247"/>
        <end position="294"/>
    </location>
</feature>
<evidence type="ECO:0000256" key="6">
    <source>
        <dbReference type="ARBA" id="ARBA00022771"/>
    </source>
</evidence>
<evidence type="ECO:0000256" key="5">
    <source>
        <dbReference type="ARBA" id="ARBA00022737"/>
    </source>
</evidence>
<evidence type="ECO:0000259" key="16">
    <source>
        <dbReference type="PROSITE" id="PS50114"/>
    </source>
</evidence>
<feature type="transmembrane region" description="Helical" evidence="15">
    <location>
        <begin position="621"/>
        <end position="640"/>
    </location>
</feature>
<dbReference type="InterPro" id="IPR013714">
    <property type="entry name" value="Golgi_TVP15"/>
</dbReference>
<evidence type="ECO:0000256" key="10">
    <source>
        <dbReference type="ARBA" id="ARBA00023136"/>
    </source>
</evidence>
<accession>A0AAN6UJF8</accession>
<evidence type="ECO:0000256" key="7">
    <source>
        <dbReference type="ARBA" id="ARBA00022833"/>
    </source>
</evidence>
<evidence type="ECO:0000256" key="14">
    <source>
        <dbReference type="SAM" id="MobiDB-lite"/>
    </source>
</evidence>
<feature type="transmembrane region" description="Helical" evidence="15">
    <location>
        <begin position="597"/>
        <end position="615"/>
    </location>
</feature>
<sequence>MAPAPRRTALPTRPLSSRETSEIIQRAKLESNFSEEYKRAISEAGGSPTLTRGSAISSGPPSPTQYKTASPSSQSKTQAGLTPEYAGQVCSNCGTTRTPLWRRSPQGATICNACGLYLKARNSARPINLKRPPNVVASGARQSPVRLSPKAQVPLLPSAPVATYVAADQTTSGSCPGGGKCNGTGGAEGCGGCPAYNNRVSKTASLSVMKCQSASKPPAANGLDSPTPIDVGALHSQGQNTTVVIACQNCGTTITPLWRRDEAGHTICNACGLYYKLHGVHRPVTMKKSIIKRRKRVIPAPDESQDGDMELSERADSPSSEVDAPREKGSMNPDGSVNLGIRPRQKQPMTLVPEEVLRQNRQTSPLPSNSLGQYHSSHSSQPHHIPDSLIDENRLAPLHSISMLNDRQSSLSPASFLSPSRKRSFSATDMDPNQNDPDHPKRLSSIKSILNPAMASPGFEGFAEQPQQLLPSPRSTAASNPSPGELSKGSQAQSGSHDSAREVERSKAERRAILEREAERWIVEMVNGVHFGAVGIVLGILPKSGTIEITIVPRNPSARPPSPLQTATPKHRIASHRIASNRHAPKAAMDFSDSFRIVNLVVAVLMVLGGIAQFFPLHFQSSVIGVYVILFGLATALLEFQIPPQVARYASFLFSFIGRGIFYVFIGTLLLHDHTLKYIAGSIIGFIGLGYVALEFIPSIEPPANMREADAGWGAEQV</sequence>
<comment type="caution">
    <text evidence="17">The sequence shown here is derived from an EMBL/GenBank/DDBJ whole genome shotgun (WGS) entry which is preliminary data.</text>
</comment>
<name>A0AAN6UJF8_9PEZI</name>
<evidence type="ECO:0000256" key="9">
    <source>
        <dbReference type="ARBA" id="ARBA00023015"/>
    </source>
</evidence>
<feature type="region of interest" description="Disordered" evidence="14">
    <location>
        <begin position="295"/>
        <end position="348"/>
    </location>
</feature>
<gene>
    <name evidence="17" type="ORF">BT67DRAFT_434253</name>
</gene>
<feature type="region of interest" description="Disordered" evidence="14">
    <location>
        <begin position="362"/>
        <end position="387"/>
    </location>
</feature>
<feature type="region of interest" description="Disordered" evidence="14">
    <location>
        <begin position="469"/>
        <end position="508"/>
    </location>
</feature>
<keyword evidence="7" id="KW-0862">Zinc</keyword>
<dbReference type="InterPro" id="IPR013088">
    <property type="entry name" value="Znf_NHR/GATA"/>
</dbReference>
<dbReference type="Gene3D" id="3.30.50.10">
    <property type="entry name" value="Erythroid Transcription Factor GATA-1, subunit A"/>
    <property type="match status" value="2"/>
</dbReference>
<dbReference type="Proteomes" id="UP001304895">
    <property type="component" value="Unassembled WGS sequence"/>
</dbReference>
<keyword evidence="18" id="KW-1185">Reference proteome</keyword>
<dbReference type="PROSITE" id="PS50114">
    <property type="entry name" value="GATA_ZN_FINGER_2"/>
    <property type="match status" value="2"/>
</dbReference>
<organism evidence="17 18">
    <name type="scientific">Trichocladium antarcticum</name>
    <dbReference type="NCBI Taxonomy" id="1450529"/>
    <lineage>
        <taxon>Eukaryota</taxon>
        <taxon>Fungi</taxon>
        <taxon>Dikarya</taxon>
        <taxon>Ascomycota</taxon>
        <taxon>Pezizomycotina</taxon>
        <taxon>Sordariomycetes</taxon>
        <taxon>Sordariomycetidae</taxon>
        <taxon>Sordariales</taxon>
        <taxon>Chaetomiaceae</taxon>
        <taxon>Trichocladium</taxon>
    </lineage>
</organism>
<evidence type="ECO:0000256" key="15">
    <source>
        <dbReference type="SAM" id="Phobius"/>
    </source>
</evidence>
<dbReference type="GO" id="GO:0005634">
    <property type="term" value="C:nucleus"/>
    <property type="evidence" value="ECO:0007669"/>
    <property type="project" value="UniProtKB-SubCell"/>
</dbReference>
<feature type="compositionally biased region" description="Polar residues" evidence="14">
    <location>
        <begin position="425"/>
        <end position="435"/>
    </location>
</feature>
<feature type="compositionally biased region" description="Polar residues" evidence="14">
    <location>
        <begin position="469"/>
        <end position="497"/>
    </location>
</feature>
<evidence type="ECO:0000256" key="13">
    <source>
        <dbReference type="PROSITE-ProRule" id="PRU00094"/>
    </source>
</evidence>
<dbReference type="FunFam" id="3.30.50.10:FF:000039">
    <property type="entry name" value="Siderophore transcription factor SreA"/>
    <property type="match status" value="1"/>
</dbReference>
<dbReference type="FunFam" id="3.30.50.10:FF:000007">
    <property type="entry name" value="Nitrogen regulatory AreA, N-terminal"/>
    <property type="match status" value="1"/>
</dbReference>
<keyword evidence="3 15" id="KW-0812">Transmembrane</keyword>
<dbReference type="GO" id="GO:0000981">
    <property type="term" value="F:DNA-binding transcription factor activity, RNA polymerase II-specific"/>
    <property type="evidence" value="ECO:0007669"/>
    <property type="project" value="TreeGrafter"/>
</dbReference>
<dbReference type="PANTHER" id="PTHR10071:SF335">
    <property type="entry name" value="IRON-SENSING TRANSCRIPTIONAL REPRESSOR-RELATED"/>
    <property type="match status" value="1"/>
</dbReference>
<evidence type="ECO:0000256" key="3">
    <source>
        <dbReference type="ARBA" id="ARBA00022692"/>
    </source>
</evidence>
<evidence type="ECO:0000256" key="8">
    <source>
        <dbReference type="ARBA" id="ARBA00022989"/>
    </source>
</evidence>
<dbReference type="GO" id="GO:0008270">
    <property type="term" value="F:zinc ion binding"/>
    <property type="evidence" value="ECO:0007669"/>
    <property type="project" value="UniProtKB-KW"/>
</dbReference>
<feature type="region of interest" description="Disordered" evidence="14">
    <location>
        <begin position="408"/>
        <end position="443"/>
    </location>
</feature>
<dbReference type="GO" id="GO:0006879">
    <property type="term" value="P:intracellular iron ion homeostasis"/>
    <property type="evidence" value="ECO:0007669"/>
    <property type="project" value="UniProtKB-ARBA"/>
</dbReference>
<keyword evidence="9" id="KW-0805">Transcription regulation</keyword>
<dbReference type="SMART" id="SM00401">
    <property type="entry name" value="ZnF_GATA"/>
    <property type="match status" value="2"/>
</dbReference>
<feature type="transmembrane region" description="Helical" evidence="15">
    <location>
        <begin position="652"/>
        <end position="672"/>
    </location>
</feature>
<dbReference type="CDD" id="cd00202">
    <property type="entry name" value="ZnF_GATA"/>
    <property type="match status" value="2"/>
</dbReference>
<keyword evidence="4" id="KW-0479">Metal-binding</keyword>
<evidence type="ECO:0000256" key="11">
    <source>
        <dbReference type="ARBA" id="ARBA00023163"/>
    </source>
</evidence>
<protein>
    <recommendedName>
        <fullName evidence="16">GATA-type domain-containing protein</fullName>
    </recommendedName>
</protein>
<dbReference type="GO" id="GO:0000978">
    <property type="term" value="F:RNA polymerase II cis-regulatory region sequence-specific DNA binding"/>
    <property type="evidence" value="ECO:0007669"/>
    <property type="project" value="TreeGrafter"/>
</dbReference>
<feature type="compositionally biased region" description="Low complexity" evidence="14">
    <location>
        <begin position="409"/>
        <end position="419"/>
    </location>
</feature>
<feature type="compositionally biased region" description="Polar residues" evidence="14">
    <location>
        <begin position="362"/>
        <end position="374"/>
    </location>
</feature>
<feature type="transmembrane region" description="Helical" evidence="15">
    <location>
        <begin position="678"/>
        <end position="697"/>
    </location>
</feature>
<dbReference type="GO" id="GO:0034757">
    <property type="term" value="P:negative regulation of iron ion transport"/>
    <property type="evidence" value="ECO:0007669"/>
    <property type="project" value="UniProtKB-ARBA"/>
</dbReference>
<reference evidence="17" key="2">
    <citation type="submission" date="2023-05" db="EMBL/GenBank/DDBJ databases">
        <authorList>
            <consortium name="Lawrence Berkeley National Laboratory"/>
            <person name="Steindorff A."/>
            <person name="Hensen N."/>
            <person name="Bonometti L."/>
            <person name="Westerberg I."/>
            <person name="Brannstrom I.O."/>
            <person name="Guillou S."/>
            <person name="Cros-Aarteil S."/>
            <person name="Calhoun S."/>
            <person name="Haridas S."/>
            <person name="Kuo A."/>
            <person name="Mondo S."/>
            <person name="Pangilinan J."/>
            <person name="Riley R."/>
            <person name="Labutti K."/>
            <person name="Andreopoulos B."/>
            <person name="Lipzen A."/>
            <person name="Chen C."/>
            <person name="Yanf M."/>
            <person name="Daum C."/>
            <person name="Ng V."/>
            <person name="Clum A."/>
            <person name="Ohm R."/>
            <person name="Martin F."/>
            <person name="Silar P."/>
            <person name="Natvig D."/>
            <person name="Lalanne C."/>
            <person name="Gautier V."/>
            <person name="Ament-Velasquez S.L."/>
            <person name="Kruys A."/>
            <person name="Hutchinson M.I."/>
            <person name="Powell A.J."/>
            <person name="Barry K."/>
            <person name="Miller A.N."/>
            <person name="Grigoriev I.V."/>
            <person name="Debuchy R."/>
            <person name="Gladieux P."/>
            <person name="Thoren M.H."/>
            <person name="Johannesson H."/>
        </authorList>
    </citation>
    <scope>NUCLEOTIDE SEQUENCE</scope>
    <source>
        <strain evidence="17">CBS 123565</strain>
    </source>
</reference>
<keyword evidence="8 15" id="KW-1133">Transmembrane helix</keyword>
<dbReference type="InterPro" id="IPR000679">
    <property type="entry name" value="Znf_GATA"/>
</dbReference>
<dbReference type="Pfam" id="PF08507">
    <property type="entry name" value="COPI_assoc"/>
    <property type="match status" value="1"/>
</dbReference>
<feature type="compositionally biased region" description="Low complexity" evidence="14">
    <location>
        <begin position="1"/>
        <end position="15"/>
    </location>
</feature>
<dbReference type="PRINTS" id="PR00619">
    <property type="entry name" value="GATAZNFINGER"/>
</dbReference>
<evidence type="ECO:0000256" key="1">
    <source>
        <dbReference type="ARBA" id="ARBA00004123"/>
    </source>
</evidence>
<dbReference type="PROSITE" id="PS00344">
    <property type="entry name" value="GATA_ZN_FINGER_1"/>
    <property type="match status" value="2"/>
</dbReference>
<keyword evidence="10 15" id="KW-0472">Membrane</keyword>
<feature type="region of interest" description="Disordered" evidence="14">
    <location>
        <begin position="1"/>
        <end position="23"/>
    </location>
</feature>
<comment type="subcellular location">
    <subcellularLocation>
        <location evidence="2">Membrane</location>
        <topology evidence="2">Multi-pass membrane protein</topology>
    </subcellularLocation>
    <subcellularLocation>
        <location evidence="1">Nucleus</location>
    </subcellularLocation>
</comment>
<keyword evidence="5" id="KW-0677">Repeat</keyword>
<evidence type="ECO:0000313" key="17">
    <source>
        <dbReference type="EMBL" id="KAK4134118.1"/>
    </source>
</evidence>
<evidence type="ECO:0000256" key="12">
    <source>
        <dbReference type="ARBA" id="ARBA00023242"/>
    </source>
</evidence>